<evidence type="ECO:0008006" key="2">
    <source>
        <dbReference type="Google" id="ProtNLM"/>
    </source>
</evidence>
<evidence type="ECO:0000313" key="1">
    <source>
        <dbReference type="EMBL" id="KKN82277.1"/>
    </source>
</evidence>
<gene>
    <name evidence="1" type="ORF">LCGC14_0310900</name>
</gene>
<proteinExistence type="predicted"/>
<dbReference type="Gene3D" id="3.90.320.10">
    <property type="match status" value="1"/>
</dbReference>
<dbReference type="AlphaFoldDB" id="A0A0F9U4U1"/>
<organism evidence="1">
    <name type="scientific">marine sediment metagenome</name>
    <dbReference type="NCBI Taxonomy" id="412755"/>
    <lineage>
        <taxon>unclassified sequences</taxon>
        <taxon>metagenomes</taxon>
        <taxon>ecological metagenomes</taxon>
    </lineage>
</organism>
<dbReference type="InterPro" id="IPR011604">
    <property type="entry name" value="PDDEXK-like_dom_sf"/>
</dbReference>
<accession>A0A0F9U4U1</accession>
<comment type="caution">
    <text evidence="1">The sequence shown here is derived from an EMBL/GenBank/DDBJ whole genome shotgun (WGS) entry which is preliminary data.</text>
</comment>
<reference evidence="1" key="1">
    <citation type="journal article" date="2015" name="Nature">
        <title>Complex archaea that bridge the gap between prokaryotes and eukaryotes.</title>
        <authorList>
            <person name="Spang A."/>
            <person name="Saw J.H."/>
            <person name="Jorgensen S.L."/>
            <person name="Zaremba-Niedzwiedzka K."/>
            <person name="Martijn J."/>
            <person name="Lind A.E."/>
            <person name="van Eijk R."/>
            <person name="Schleper C."/>
            <person name="Guy L."/>
            <person name="Ettema T.J."/>
        </authorList>
    </citation>
    <scope>NUCLEOTIDE SEQUENCE</scope>
</reference>
<sequence length="279" mass="32055">MSDFTIVHDDAYTTRLNEKIVDKYGPKDDRPGLHATDLIMCLRKAWAKKHIPTEQQTQVSEDTILTWSGGLIFEDLISTGEKQKQAAYCFHCLQVSSVIQPEPVNCPVCNHPWIIFTPDYIDEEIIHEVKQTRKSSRKGPENAPWWIDQLRTYLLFARRAGWTDTQVTRLVVNWLMGDYGSKKKGEIPRPPQSTLDAYLVIFNDGFENDWELELQRRAQVVLGEDMPMLKGMGEEFGSDGLSPQYDWECASCPVGDIIDCELRKQWDVVDEKEVVGDEE</sequence>
<protein>
    <recommendedName>
        <fullName evidence="2">PD-(D/E)XK endonuclease-like domain-containing protein</fullName>
    </recommendedName>
</protein>
<dbReference type="EMBL" id="LAZR01000203">
    <property type="protein sequence ID" value="KKN82277.1"/>
    <property type="molecule type" value="Genomic_DNA"/>
</dbReference>
<name>A0A0F9U4U1_9ZZZZ</name>